<keyword evidence="2" id="KW-1133">Transmembrane helix</keyword>
<accession>A0A344U998</accession>
<dbReference type="OrthoDB" id="3700649at2"/>
<evidence type="ECO:0000256" key="1">
    <source>
        <dbReference type="SAM" id="MobiDB-lite"/>
    </source>
</evidence>
<protein>
    <submittedName>
        <fullName evidence="3">Uncharacterized protein</fullName>
    </submittedName>
</protein>
<feature type="transmembrane region" description="Helical" evidence="2">
    <location>
        <begin position="38"/>
        <end position="57"/>
    </location>
</feature>
<proteinExistence type="predicted"/>
<dbReference type="EMBL" id="CP030862">
    <property type="protein sequence ID" value="AXE27469.1"/>
    <property type="molecule type" value="Genomic_DNA"/>
</dbReference>
<dbReference type="KEGG" id="sgz:C0216_12770"/>
<evidence type="ECO:0000313" key="3">
    <source>
        <dbReference type="EMBL" id="AXE27469.1"/>
    </source>
</evidence>
<evidence type="ECO:0000256" key="2">
    <source>
        <dbReference type="SAM" id="Phobius"/>
    </source>
</evidence>
<feature type="compositionally biased region" description="Low complexity" evidence="1">
    <location>
        <begin position="141"/>
        <end position="163"/>
    </location>
</feature>
<feature type="transmembrane region" description="Helical" evidence="2">
    <location>
        <begin position="101"/>
        <end position="133"/>
    </location>
</feature>
<name>A0A344U998_9ACTN</name>
<feature type="region of interest" description="Disordered" evidence="1">
    <location>
        <begin position="140"/>
        <end position="183"/>
    </location>
</feature>
<keyword evidence="4" id="KW-1185">Reference proteome</keyword>
<organism evidence="3 4">
    <name type="scientific">Streptomyces globosus</name>
    <dbReference type="NCBI Taxonomy" id="68209"/>
    <lineage>
        <taxon>Bacteria</taxon>
        <taxon>Bacillati</taxon>
        <taxon>Actinomycetota</taxon>
        <taxon>Actinomycetes</taxon>
        <taxon>Kitasatosporales</taxon>
        <taxon>Streptomycetaceae</taxon>
        <taxon>Streptomyces</taxon>
    </lineage>
</organism>
<feature type="transmembrane region" description="Helical" evidence="2">
    <location>
        <begin position="69"/>
        <end position="89"/>
    </location>
</feature>
<dbReference type="AlphaFoldDB" id="A0A344U998"/>
<sequence>MGHERRYLQALRPQHAHQQGQEGMLLNRWRRWRRSRPFWGGLLAVLAGAEICALPLAPLKVMLQQGVAGIPSVLMGAVMIALGLTAWFAPAQRGLAGVLTTLVATAALVLSNLGGFLIGTLLGILGGGLMFAWQPHAAPSAPLRPAPTDATDAAGTTDATPAPSHGTTPSRSTRHHDPQGAQP</sequence>
<dbReference type="Pfam" id="PF19609">
    <property type="entry name" value="DUF6114"/>
    <property type="match status" value="1"/>
</dbReference>
<gene>
    <name evidence="3" type="ORF">C0216_12770</name>
</gene>
<reference evidence="3 4" key="1">
    <citation type="submission" date="2018-01" db="EMBL/GenBank/DDBJ databases">
        <title>Draft genome Sequence of streptomyces globosus LZH-48.</title>
        <authorList>
            <person name="Ran K."/>
            <person name="Li Z."/>
            <person name="Wei S."/>
            <person name="Dong R."/>
        </authorList>
    </citation>
    <scope>NUCLEOTIDE SEQUENCE [LARGE SCALE GENOMIC DNA]</scope>
    <source>
        <strain evidence="3 4">LZH-48</strain>
    </source>
</reference>
<dbReference type="InterPro" id="IPR046096">
    <property type="entry name" value="DUF6114"/>
</dbReference>
<keyword evidence="2" id="KW-0812">Transmembrane</keyword>
<keyword evidence="2" id="KW-0472">Membrane</keyword>
<dbReference type="Proteomes" id="UP000252004">
    <property type="component" value="Chromosome"/>
</dbReference>
<evidence type="ECO:0000313" key="4">
    <source>
        <dbReference type="Proteomes" id="UP000252004"/>
    </source>
</evidence>